<dbReference type="GO" id="GO:0000160">
    <property type="term" value="P:phosphorelay signal transduction system"/>
    <property type="evidence" value="ECO:0007669"/>
    <property type="project" value="UniProtKB-KW"/>
</dbReference>
<dbReference type="InterPro" id="IPR003593">
    <property type="entry name" value="AAA+_ATPase"/>
</dbReference>
<dbReference type="SUPFAM" id="SSF52172">
    <property type="entry name" value="CheY-like"/>
    <property type="match status" value="1"/>
</dbReference>
<dbReference type="InterPro" id="IPR009057">
    <property type="entry name" value="Homeodomain-like_sf"/>
</dbReference>
<keyword evidence="6" id="KW-0238">DNA-binding</keyword>
<keyword evidence="7" id="KW-0804">Transcription</keyword>
<dbReference type="GO" id="GO:0005524">
    <property type="term" value="F:ATP binding"/>
    <property type="evidence" value="ECO:0007669"/>
    <property type="project" value="UniProtKB-KW"/>
</dbReference>
<organism evidence="11 12">
    <name type="scientific">Geotalea uraniireducens (strain Rf4)</name>
    <name type="common">Geobacter uraniireducens</name>
    <dbReference type="NCBI Taxonomy" id="351605"/>
    <lineage>
        <taxon>Bacteria</taxon>
        <taxon>Pseudomonadati</taxon>
        <taxon>Thermodesulfobacteriota</taxon>
        <taxon>Desulfuromonadia</taxon>
        <taxon>Geobacterales</taxon>
        <taxon>Geobacteraceae</taxon>
        <taxon>Geotalea</taxon>
    </lineage>
</organism>
<keyword evidence="12" id="KW-1185">Reference proteome</keyword>
<dbReference type="InterPro" id="IPR025662">
    <property type="entry name" value="Sigma_54_int_dom_ATP-bd_1"/>
</dbReference>
<dbReference type="KEGG" id="gur:Gura_0925"/>
<dbReference type="SMART" id="SM00382">
    <property type="entry name" value="AAA"/>
    <property type="match status" value="1"/>
</dbReference>
<dbReference type="EMBL" id="CP000698">
    <property type="protein sequence ID" value="ABQ25131.1"/>
    <property type="molecule type" value="Genomic_DNA"/>
</dbReference>
<dbReference type="RefSeq" id="WP_011937855.1">
    <property type="nucleotide sequence ID" value="NC_009483.1"/>
</dbReference>
<dbReference type="Pfam" id="PF25601">
    <property type="entry name" value="AAA_lid_14"/>
    <property type="match status" value="1"/>
</dbReference>
<sequence>MEHNRILIVDDEKLISWSLSVMLSKAGYAVETAASGSEAINKLSLFKPDMALLDIRLPDADGLDLLQQFKLRDEELSVIMITANADVDSAVRALKLGAEDYIGKPFNMEALRHVIDKAFEKRQLREKLDFFRKELRKKTEHDKLVGNSASMVNLFKMIKVCADTDAKTVLILGESGTGKELVARAIHNHSARAEAPFAEVNCAAIPETLLESELFGHEKGAYTDASKRRKGIFELAEGGTVFLDEIGDMPFSMQAKVLKVIETKRFRRLGAEEDIQADVRIIAATHQDLPAMVKERRFRGDLFYRLNVMNIPLPPLRERTDDIPSLVQYFIERLNEEYGRRVEGVSPETMAYLTGYGWPGNVRELRNAIERTMMLEHSRILTPVFLNAEIKQQYETAQNKSLHVDSHASAQHSFARGHITIPTGGISLEELERQLIRMGLEISGGNQTKAAKYLKMSRDTLRYRMKKFGMSESSQKDEWCDMKTGEDSAVSQRLFPHLVS</sequence>
<dbReference type="Gene3D" id="1.10.8.60">
    <property type="match status" value="1"/>
</dbReference>
<evidence type="ECO:0000256" key="8">
    <source>
        <dbReference type="PROSITE-ProRule" id="PRU00169"/>
    </source>
</evidence>
<evidence type="ECO:0000259" key="10">
    <source>
        <dbReference type="PROSITE" id="PS50110"/>
    </source>
</evidence>
<dbReference type="InterPro" id="IPR025943">
    <property type="entry name" value="Sigma_54_int_dom_ATP-bd_2"/>
</dbReference>
<dbReference type="PROSITE" id="PS00675">
    <property type="entry name" value="SIGMA54_INTERACT_1"/>
    <property type="match status" value="1"/>
</dbReference>
<dbReference type="PRINTS" id="PR01590">
    <property type="entry name" value="HTHFIS"/>
</dbReference>
<accession>A5GBB3</accession>
<dbReference type="InterPro" id="IPR027417">
    <property type="entry name" value="P-loop_NTPase"/>
</dbReference>
<evidence type="ECO:0000256" key="7">
    <source>
        <dbReference type="ARBA" id="ARBA00023163"/>
    </source>
</evidence>
<dbReference type="InterPro" id="IPR011006">
    <property type="entry name" value="CheY-like_superfamily"/>
</dbReference>
<evidence type="ECO:0000256" key="1">
    <source>
        <dbReference type="ARBA" id="ARBA00022553"/>
    </source>
</evidence>
<dbReference type="InterPro" id="IPR001789">
    <property type="entry name" value="Sig_transdc_resp-reg_receiver"/>
</dbReference>
<dbReference type="SUPFAM" id="SSF52540">
    <property type="entry name" value="P-loop containing nucleoside triphosphate hydrolases"/>
    <property type="match status" value="1"/>
</dbReference>
<name>A5GBB3_GEOUR</name>
<dbReference type="FunFam" id="3.40.50.2300:FF:000018">
    <property type="entry name" value="DNA-binding transcriptional regulator NtrC"/>
    <property type="match status" value="1"/>
</dbReference>
<evidence type="ECO:0000256" key="6">
    <source>
        <dbReference type="ARBA" id="ARBA00023125"/>
    </source>
</evidence>
<dbReference type="Gene3D" id="3.40.50.300">
    <property type="entry name" value="P-loop containing nucleotide triphosphate hydrolases"/>
    <property type="match status" value="1"/>
</dbReference>
<dbReference type="CDD" id="cd00009">
    <property type="entry name" value="AAA"/>
    <property type="match status" value="1"/>
</dbReference>
<evidence type="ECO:0000313" key="12">
    <source>
        <dbReference type="Proteomes" id="UP000006695"/>
    </source>
</evidence>
<reference evidence="11 12" key="1">
    <citation type="submission" date="2007-05" db="EMBL/GenBank/DDBJ databases">
        <title>Complete sequence of Geobacter uraniireducens Rf4.</title>
        <authorList>
            <consortium name="US DOE Joint Genome Institute"/>
            <person name="Copeland A."/>
            <person name="Lucas S."/>
            <person name="Lapidus A."/>
            <person name="Barry K."/>
            <person name="Detter J.C."/>
            <person name="Glavina del Rio T."/>
            <person name="Hammon N."/>
            <person name="Israni S."/>
            <person name="Dalin E."/>
            <person name="Tice H."/>
            <person name="Pitluck S."/>
            <person name="Chertkov O."/>
            <person name="Brettin T."/>
            <person name="Bruce D."/>
            <person name="Han C."/>
            <person name="Schmutz J."/>
            <person name="Larimer F."/>
            <person name="Land M."/>
            <person name="Hauser L."/>
            <person name="Kyrpides N."/>
            <person name="Mikhailova N."/>
            <person name="Shelobolina E."/>
            <person name="Aklujkar M."/>
            <person name="Lovley D."/>
            <person name="Richardson P."/>
        </authorList>
    </citation>
    <scope>NUCLEOTIDE SEQUENCE [LARGE SCALE GENOMIC DNA]</scope>
    <source>
        <strain evidence="11 12">Rf4</strain>
    </source>
</reference>
<dbReference type="Gene3D" id="1.10.10.60">
    <property type="entry name" value="Homeodomain-like"/>
    <property type="match status" value="1"/>
</dbReference>
<dbReference type="PROSITE" id="PS50045">
    <property type="entry name" value="SIGMA54_INTERACT_4"/>
    <property type="match status" value="1"/>
</dbReference>
<dbReference type="InterPro" id="IPR002078">
    <property type="entry name" value="Sigma_54_int"/>
</dbReference>
<dbReference type="HOGENOM" id="CLU_000445_0_6_7"/>
<proteinExistence type="predicted"/>
<evidence type="ECO:0000313" key="11">
    <source>
        <dbReference type="EMBL" id="ABQ25131.1"/>
    </source>
</evidence>
<dbReference type="OrthoDB" id="9814761at2"/>
<dbReference type="FunFam" id="3.40.50.300:FF:000006">
    <property type="entry name" value="DNA-binding transcriptional regulator NtrC"/>
    <property type="match status" value="1"/>
</dbReference>
<feature type="domain" description="Sigma-54 factor interaction" evidence="9">
    <location>
        <begin position="144"/>
        <end position="374"/>
    </location>
</feature>
<dbReference type="PANTHER" id="PTHR32071">
    <property type="entry name" value="TRANSCRIPTIONAL REGULATORY PROTEIN"/>
    <property type="match status" value="1"/>
</dbReference>
<dbReference type="PANTHER" id="PTHR32071:SF113">
    <property type="entry name" value="ALGINATE BIOSYNTHESIS TRANSCRIPTIONAL REGULATORY PROTEIN ALGB"/>
    <property type="match status" value="1"/>
</dbReference>
<evidence type="ECO:0000256" key="5">
    <source>
        <dbReference type="ARBA" id="ARBA00023015"/>
    </source>
</evidence>
<dbReference type="InterPro" id="IPR058031">
    <property type="entry name" value="AAA_lid_NorR"/>
</dbReference>
<evidence type="ECO:0000256" key="2">
    <source>
        <dbReference type="ARBA" id="ARBA00022741"/>
    </source>
</evidence>
<dbReference type="GO" id="GO:0006355">
    <property type="term" value="P:regulation of DNA-templated transcription"/>
    <property type="evidence" value="ECO:0007669"/>
    <property type="project" value="InterPro"/>
</dbReference>
<keyword evidence="4" id="KW-0902">Two-component regulatory system</keyword>
<dbReference type="Proteomes" id="UP000006695">
    <property type="component" value="Chromosome"/>
</dbReference>
<dbReference type="AlphaFoldDB" id="A5GBB3"/>
<keyword evidence="3" id="KW-0067">ATP-binding</keyword>
<gene>
    <name evidence="11" type="ordered locus">Gura_0925</name>
</gene>
<keyword evidence="2" id="KW-0547">Nucleotide-binding</keyword>
<protein>
    <submittedName>
        <fullName evidence="11">Two component, sigma-54 specific, transcriptional regulator, Fis family</fullName>
    </submittedName>
</protein>
<dbReference type="SMART" id="SM00448">
    <property type="entry name" value="REC"/>
    <property type="match status" value="1"/>
</dbReference>
<dbReference type="Pfam" id="PF00072">
    <property type="entry name" value="Response_reg"/>
    <property type="match status" value="1"/>
</dbReference>
<evidence type="ECO:0000256" key="4">
    <source>
        <dbReference type="ARBA" id="ARBA00023012"/>
    </source>
</evidence>
<dbReference type="PROSITE" id="PS50110">
    <property type="entry name" value="RESPONSE_REGULATORY"/>
    <property type="match status" value="1"/>
</dbReference>
<dbReference type="GO" id="GO:0043565">
    <property type="term" value="F:sequence-specific DNA binding"/>
    <property type="evidence" value="ECO:0007669"/>
    <property type="project" value="InterPro"/>
</dbReference>
<evidence type="ECO:0000259" key="9">
    <source>
        <dbReference type="PROSITE" id="PS50045"/>
    </source>
</evidence>
<evidence type="ECO:0000256" key="3">
    <source>
        <dbReference type="ARBA" id="ARBA00022840"/>
    </source>
</evidence>
<feature type="domain" description="Response regulatory" evidence="10">
    <location>
        <begin position="5"/>
        <end position="119"/>
    </location>
</feature>
<dbReference type="PROSITE" id="PS00688">
    <property type="entry name" value="SIGMA54_INTERACT_3"/>
    <property type="match status" value="1"/>
</dbReference>
<dbReference type="Pfam" id="PF00158">
    <property type="entry name" value="Sigma54_activat"/>
    <property type="match status" value="1"/>
</dbReference>
<keyword evidence="1 8" id="KW-0597">Phosphoprotein</keyword>
<dbReference type="InterPro" id="IPR002197">
    <property type="entry name" value="HTH_Fis"/>
</dbReference>
<keyword evidence="5" id="KW-0805">Transcription regulation</keyword>
<dbReference type="SUPFAM" id="SSF46689">
    <property type="entry name" value="Homeodomain-like"/>
    <property type="match status" value="1"/>
</dbReference>
<feature type="modified residue" description="4-aspartylphosphate" evidence="8">
    <location>
        <position position="54"/>
    </location>
</feature>
<dbReference type="InterPro" id="IPR025944">
    <property type="entry name" value="Sigma_54_int_dom_CS"/>
</dbReference>
<dbReference type="PROSITE" id="PS00676">
    <property type="entry name" value="SIGMA54_INTERACT_2"/>
    <property type="match status" value="1"/>
</dbReference>
<dbReference type="STRING" id="351605.Gura_0925"/>
<dbReference type="Gene3D" id="3.40.50.2300">
    <property type="match status" value="1"/>
</dbReference>
<dbReference type="Pfam" id="PF02954">
    <property type="entry name" value="HTH_8"/>
    <property type="match status" value="1"/>
</dbReference>